<comment type="caution">
    <text evidence="3">The sequence shown here is derived from an EMBL/GenBank/DDBJ whole genome shotgun (WGS) entry which is preliminary data.</text>
</comment>
<dbReference type="Pfam" id="PF13173">
    <property type="entry name" value="AAA_14"/>
    <property type="match status" value="1"/>
</dbReference>
<dbReference type="Proteomes" id="UP000319296">
    <property type="component" value="Unassembled WGS sequence"/>
</dbReference>
<keyword evidence="3" id="KW-0547">Nucleotide-binding</keyword>
<accession>A0A519BK29</accession>
<organism evidence="3 4">
    <name type="scientific">Candidatus Acididesulfobacter diazotrophicus</name>
    <dbReference type="NCBI Taxonomy" id="2597226"/>
    <lineage>
        <taxon>Bacteria</taxon>
        <taxon>Deltaproteobacteria</taxon>
        <taxon>Candidatus Acidulodesulfobacterales</taxon>
        <taxon>Candidatus Acididesulfobacter</taxon>
    </lineage>
</organism>
<dbReference type="InterPro" id="IPR041682">
    <property type="entry name" value="AAA_14"/>
</dbReference>
<evidence type="ECO:0000313" key="4">
    <source>
        <dbReference type="Proteomes" id="UP000319296"/>
    </source>
</evidence>
<reference evidence="3 4" key="1">
    <citation type="journal article" date="2019" name="ISME J.">
        <title>Insights into ecological role of a new deltaproteobacterial order Candidatus Acidulodesulfobacterales by metagenomics and metatranscriptomics.</title>
        <authorList>
            <person name="Tan S."/>
            <person name="Liu J."/>
            <person name="Fang Y."/>
            <person name="Hedlund B.P."/>
            <person name="Lian Z.H."/>
            <person name="Huang L.Y."/>
            <person name="Li J.T."/>
            <person name="Huang L.N."/>
            <person name="Li W.J."/>
            <person name="Jiang H.C."/>
            <person name="Dong H.L."/>
            <person name="Shu W.S."/>
        </authorList>
    </citation>
    <scope>NUCLEOTIDE SEQUENCE [LARGE SCALE GENOMIC DNA]</scope>
    <source>
        <strain evidence="3">AP1</strain>
    </source>
</reference>
<evidence type="ECO:0000259" key="1">
    <source>
        <dbReference type="Pfam" id="PF13173"/>
    </source>
</evidence>
<protein>
    <submittedName>
        <fullName evidence="3">ATP-binding protein</fullName>
    </submittedName>
</protein>
<dbReference type="PANTHER" id="PTHR43566">
    <property type="entry name" value="CONSERVED PROTEIN"/>
    <property type="match status" value="1"/>
</dbReference>
<name>A0A519BK29_9DELT</name>
<sequence>MKLIKRNIYKDLLSHAEKKEISLLTGPRQSGKTTLMNLMKSELEKDGKRTLFLNLDSEMDKNYFSSQQMLLKKIELEFGDKKGYIFIDEIQRKNDAGIFLKGLYDMNLPHKFIVSGSGSLELKEKIHESLVGRKRIFELGTVSFDEFVNFKTNYKYESELETFFELEHELINIYLTEYLNFGGYPRVILEKEQREKIFIINDIFHSYLEKDISYLLKVERIDAFSDLIKIISGRLGSLTNYSNIASEINISVQTLKNYLFYAEKTFILQKLTPYFKNNSKEIVKSPVYYFYDIGLRNFSINLFGNITDFGHVFENLVLNIIKEKIKFTNGSIHFWRTLDKAEVDFVLDFGKEIIPIEVKYKKYKLPKLEASLRSFIDKYAPKKAFVVNLELNARLNINNTNVYFIPVGELFKLNQYIE</sequence>
<dbReference type="EMBL" id="SGBB01000028">
    <property type="protein sequence ID" value="RZD17623.1"/>
    <property type="molecule type" value="Genomic_DNA"/>
</dbReference>
<proteinExistence type="predicted"/>
<dbReference type="GO" id="GO:0005524">
    <property type="term" value="F:ATP binding"/>
    <property type="evidence" value="ECO:0007669"/>
    <property type="project" value="UniProtKB-KW"/>
</dbReference>
<feature type="domain" description="AAA" evidence="1">
    <location>
        <begin position="19"/>
        <end position="147"/>
    </location>
</feature>
<keyword evidence="3" id="KW-0067">ATP-binding</keyword>
<dbReference type="AlphaFoldDB" id="A0A519BK29"/>
<evidence type="ECO:0000313" key="3">
    <source>
        <dbReference type="EMBL" id="RZD17623.1"/>
    </source>
</evidence>
<dbReference type="Gene3D" id="3.40.50.300">
    <property type="entry name" value="P-loop containing nucleotide triphosphate hydrolases"/>
    <property type="match status" value="1"/>
</dbReference>
<evidence type="ECO:0000259" key="2">
    <source>
        <dbReference type="Pfam" id="PF13635"/>
    </source>
</evidence>
<dbReference type="InterPro" id="IPR025420">
    <property type="entry name" value="DUF4143"/>
</dbReference>
<gene>
    <name evidence="3" type="ORF">EVG15_10110</name>
</gene>
<feature type="domain" description="DUF4143" evidence="2">
    <location>
        <begin position="209"/>
        <end position="360"/>
    </location>
</feature>
<dbReference type="InterPro" id="IPR027417">
    <property type="entry name" value="P-loop_NTPase"/>
</dbReference>
<dbReference type="PANTHER" id="PTHR43566:SF1">
    <property type="entry name" value="AAA+ ATPASE DOMAIN-CONTAINING PROTEIN"/>
    <property type="match status" value="1"/>
</dbReference>
<dbReference type="Pfam" id="PF13635">
    <property type="entry name" value="DUF4143"/>
    <property type="match status" value="1"/>
</dbReference>
<dbReference type="CDD" id="cd00009">
    <property type="entry name" value="AAA"/>
    <property type="match status" value="1"/>
</dbReference>
<dbReference type="SUPFAM" id="SSF52540">
    <property type="entry name" value="P-loop containing nucleoside triphosphate hydrolases"/>
    <property type="match status" value="1"/>
</dbReference>